<evidence type="ECO:0000313" key="3">
    <source>
        <dbReference type="Proteomes" id="UP000500767"/>
    </source>
</evidence>
<gene>
    <name evidence="2" type="ORF">HN018_03310</name>
</gene>
<accession>A0A6M8HLI5</accession>
<keyword evidence="3" id="KW-1185">Reference proteome</keyword>
<name>A0A6M8HLI5_9PROT</name>
<dbReference type="RefSeq" id="WP_172443425.1">
    <property type="nucleotide sequence ID" value="NZ_CP053708.1"/>
</dbReference>
<evidence type="ECO:0000256" key="1">
    <source>
        <dbReference type="SAM" id="MobiDB-lite"/>
    </source>
</evidence>
<protein>
    <submittedName>
        <fullName evidence="2">Uncharacterized protein</fullName>
    </submittedName>
</protein>
<proteinExistence type="predicted"/>
<reference evidence="2 3" key="1">
    <citation type="journal article" date="2014" name="World J. Microbiol. Biotechnol.">
        <title>Biodiversity and physiological characteristics of Antarctic and Arctic lichens-associated bacteria.</title>
        <authorList>
            <person name="Lee Y.M."/>
            <person name="Kim E.H."/>
            <person name="Lee H.K."/>
            <person name="Hong S.G."/>
        </authorList>
    </citation>
    <scope>NUCLEOTIDE SEQUENCE [LARGE SCALE GENOMIC DNA]</scope>
    <source>
        <strain evidence="2 3">PAMC 26569</strain>
    </source>
</reference>
<feature type="compositionally biased region" description="Low complexity" evidence="1">
    <location>
        <begin position="10"/>
        <end position="21"/>
    </location>
</feature>
<dbReference type="KEGG" id="lck:HN018_03310"/>
<sequence length="112" mass="12425">MLIIGSQIRQQPGQTQSPTGPDLQRLDPQSVRDRVLGLQRTGEVGQLLIVRPAEPAIPMRFDPVGLRFEPAAGFVSGCTKFWDLPERALNCMKLRTPAFLEVLKYAAIPGQR</sequence>
<evidence type="ECO:0000313" key="2">
    <source>
        <dbReference type="EMBL" id="QKE89200.1"/>
    </source>
</evidence>
<dbReference type="Proteomes" id="UP000500767">
    <property type="component" value="Chromosome"/>
</dbReference>
<dbReference type="EMBL" id="CP053708">
    <property type="protein sequence ID" value="QKE89200.1"/>
    <property type="molecule type" value="Genomic_DNA"/>
</dbReference>
<dbReference type="AlphaFoldDB" id="A0A6M8HLI5"/>
<feature type="region of interest" description="Disordered" evidence="1">
    <location>
        <begin position="1"/>
        <end position="27"/>
    </location>
</feature>
<organism evidence="2 3">
    <name type="scientific">Lichenicola cladoniae</name>
    <dbReference type="NCBI Taxonomy" id="1484109"/>
    <lineage>
        <taxon>Bacteria</taxon>
        <taxon>Pseudomonadati</taxon>
        <taxon>Pseudomonadota</taxon>
        <taxon>Alphaproteobacteria</taxon>
        <taxon>Acetobacterales</taxon>
        <taxon>Acetobacteraceae</taxon>
        <taxon>Lichenicola</taxon>
    </lineage>
</organism>